<keyword evidence="2" id="KW-1185">Reference proteome</keyword>
<name>A0A9P4R642_9PLEO</name>
<organism evidence="1 2">
    <name type="scientific">Polyplosphaeria fusca</name>
    <dbReference type="NCBI Taxonomy" id="682080"/>
    <lineage>
        <taxon>Eukaryota</taxon>
        <taxon>Fungi</taxon>
        <taxon>Dikarya</taxon>
        <taxon>Ascomycota</taxon>
        <taxon>Pezizomycotina</taxon>
        <taxon>Dothideomycetes</taxon>
        <taxon>Pleosporomycetidae</taxon>
        <taxon>Pleosporales</taxon>
        <taxon>Tetraplosphaeriaceae</taxon>
        <taxon>Polyplosphaeria</taxon>
    </lineage>
</organism>
<dbReference type="AlphaFoldDB" id="A0A9P4R642"/>
<dbReference type="EMBL" id="ML996107">
    <property type="protein sequence ID" value="KAF2738785.1"/>
    <property type="molecule type" value="Genomic_DNA"/>
</dbReference>
<sequence>MLSRCSNRPVSKCTPGQVAARELARRGPGALFTPLVAPPIPAALYRAYTPPQRPPPLGERLSPKLSPFQISAAKARPDAALKPSASGSFASTAHMSSHLPSSPHGNLQTRLVFHIVSRPLELTFLYFGLVTLYSPALLFPPVHSLAHRSGLLSALAAKGTLFSIHSF</sequence>
<proteinExistence type="predicted"/>
<evidence type="ECO:0000313" key="1">
    <source>
        <dbReference type="EMBL" id="KAF2738785.1"/>
    </source>
</evidence>
<dbReference type="OrthoDB" id="10627040at2759"/>
<comment type="caution">
    <text evidence="1">The sequence shown here is derived from an EMBL/GenBank/DDBJ whole genome shotgun (WGS) entry which is preliminary data.</text>
</comment>
<reference evidence="1" key="1">
    <citation type="journal article" date="2020" name="Stud. Mycol.">
        <title>101 Dothideomycetes genomes: a test case for predicting lifestyles and emergence of pathogens.</title>
        <authorList>
            <person name="Haridas S."/>
            <person name="Albert R."/>
            <person name="Binder M."/>
            <person name="Bloem J."/>
            <person name="Labutti K."/>
            <person name="Salamov A."/>
            <person name="Andreopoulos B."/>
            <person name="Baker S."/>
            <person name="Barry K."/>
            <person name="Bills G."/>
            <person name="Bluhm B."/>
            <person name="Cannon C."/>
            <person name="Castanera R."/>
            <person name="Culley D."/>
            <person name="Daum C."/>
            <person name="Ezra D."/>
            <person name="Gonzalez J."/>
            <person name="Henrissat B."/>
            <person name="Kuo A."/>
            <person name="Liang C."/>
            <person name="Lipzen A."/>
            <person name="Lutzoni F."/>
            <person name="Magnuson J."/>
            <person name="Mondo S."/>
            <person name="Nolan M."/>
            <person name="Ohm R."/>
            <person name="Pangilinan J."/>
            <person name="Park H.-J."/>
            <person name="Ramirez L."/>
            <person name="Alfaro M."/>
            <person name="Sun H."/>
            <person name="Tritt A."/>
            <person name="Yoshinaga Y."/>
            <person name="Zwiers L.-H."/>
            <person name="Turgeon B."/>
            <person name="Goodwin S."/>
            <person name="Spatafora J."/>
            <person name="Crous P."/>
            <person name="Grigoriev I."/>
        </authorList>
    </citation>
    <scope>NUCLEOTIDE SEQUENCE</scope>
    <source>
        <strain evidence="1">CBS 125425</strain>
    </source>
</reference>
<evidence type="ECO:0000313" key="2">
    <source>
        <dbReference type="Proteomes" id="UP000799444"/>
    </source>
</evidence>
<gene>
    <name evidence="1" type="ORF">EJ04DRAFT_26466</name>
</gene>
<dbReference type="Proteomes" id="UP000799444">
    <property type="component" value="Unassembled WGS sequence"/>
</dbReference>
<protein>
    <submittedName>
        <fullName evidence="1">Uncharacterized protein</fullName>
    </submittedName>
</protein>
<accession>A0A9P4R642</accession>